<comment type="caution">
    <text evidence="1">The sequence shown here is derived from an EMBL/GenBank/DDBJ whole genome shotgun (WGS) entry which is preliminary data.</text>
</comment>
<accession>A0ACB9G8Z3</accession>
<evidence type="ECO:0000313" key="1">
    <source>
        <dbReference type="EMBL" id="KAI3780069.1"/>
    </source>
</evidence>
<organism evidence="1 2">
    <name type="scientific">Cichorium intybus</name>
    <name type="common">Chicory</name>
    <dbReference type="NCBI Taxonomy" id="13427"/>
    <lineage>
        <taxon>Eukaryota</taxon>
        <taxon>Viridiplantae</taxon>
        <taxon>Streptophyta</taxon>
        <taxon>Embryophyta</taxon>
        <taxon>Tracheophyta</taxon>
        <taxon>Spermatophyta</taxon>
        <taxon>Magnoliopsida</taxon>
        <taxon>eudicotyledons</taxon>
        <taxon>Gunneridae</taxon>
        <taxon>Pentapetalae</taxon>
        <taxon>asterids</taxon>
        <taxon>campanulids</taxon>
        <taxon>Asterales</taxon>
        <taxon>Asteraceae</taxon>
        <taxon>Cichorioideae</taxon>
        <taxon>Cichorieae</taxon>
        <taxon>Cichoriinae</taxon>
        <taxon>Cichorium</taxon>
    </lineage>
</organism>
<dbReference type="Proteomes" id="UP001055811">
    <property type="component" value="Linkage Group LG02"/>
</dbReference>
<reference evidence="1 2" key="2">
    <citation type="journal article" date="2022" name="Mol. Ecol. Resour.">
        <title>The genomes of chicory, endive, great burdock and yacon provide insights into Asteraceae paleo-polyploidization history and plant inulin production.</title>
        <authorList>
            <person name="Fan W."/>
            <person name="Wang S."/>
            <person name="Wang H."/>
            <person name="Wang A."/>
            <person name="Jiang F."/>
            <person name="Liu H."/>
            <person name="Zhao H."/>
            <person name="Xu D."/>
            <person name="Zhang Y."/>
        </authorList>
    </citation>
    <scope>NUCLEOTIDE SEQUENCE [LARGE SCALE GENOMIC DNA]</scope>
    <source>
        <strain evidence="2">cv. Punajuju</strain>
        <tissue evidence="1">Leaves</tissue>
    </source>
</reference>
<gene>
    <name evidence="1" type="ORF">L2E82_09944</name>
</gene>
<proteinExistence type="predicted"/>
<sequence length="877" mass="97790">MAFYMFRLSSGDVAGFKLLFSLAIIYGMLSMVVYYVTHMKFITPLGIDAPLDQFSEARAIEHIRVLAHEIDGRQEGRQGLHDAAKYIKTQLEMLKDRSGSNVRIEIEENIVNGSFNMMFLGHSLSLGYRNHTNIVMRVSSLESKDTDPSILLNGHYDSPPGSPGAGDCGSCVASILEVARLTIDSGWVPPKPLIFLFNGAEELFMLGSHGFITTHKWVDTIGAFINLEASGTGGLDFVCQSGPGSWPSLVYAESALHPMGNSAAQDIFALVPGDTDYRMFATDFGNIPGLDIIFLHGGYFYHTSTDSVERLLPGSIQARGVNLFNLVKAFTNSPNLKNAHERRLDKESGGKSDDDEQPMFFDYVSWFLIYYSRKQGMVFHSLPVAIFLLVPFFMRSSKYGLLCSFVALFDNIKGILFHVIGVIFGVMFPAVFSIMRLLFSGHSMNWFAHPYLAYMMFVPCSLAGMLFPRIYWNYFPLSQAGYFVKSSKQELIDESRFWGVFGLYALISMVYFSFGLSGGFLTLSLAALMIPAWIFFHLSVKYYGRESLRSAACFVVPSLPLLLHSVYFSGFLAQFLIEKMGMMGSLPPPHGYFVPDVIVAATVGILTGVCVGPILPVTGHWLARSSIMQFLLHASVIAMALSSQFFPYSMDAPKRVILQHTVVTADGGQIDDISYDISVLDSNALPFLFKHAPQVANQLNIDSHFSFHTANQSYRESWMAIYPLSDLFSRSLKFPSNKDEISNNYEYFPHISTTKKQTTSVDGSRRVYLEFSLGSLKEVWVTVLNITGPISGWSFANSTLPAPEIVKGAPPSYICRLSGVAKENWTFWLETNSPGDIRIEVGVVEQYLMESMKQLKDSFPKWVDVIAFSSFLSTYII</sequence>
<protein>
    <submittedName>
        <fullName evidence="1">Uncharacterized protein</fullName>
    </submittedName>
</protein>
<keyword evidence="2" id="KW-1185">Reference proteome</keyword>
<reference evidence="2" key="1">
    <citation type="journal article" date="2022" name="Mol. Ecol. Resour.">
        <title>The genomes of chicory, endive, great burdock and yacon provide insights into Asteraceae palaeo-polyploidization history and plant inulin production.</title>
        <authorList>
            <person name="Fan W."/>
            <person name="Wang S."/>
            <person name="Wang H."/>
            <person name="Wang A."/>
            <person name="Jiang F."/>
            <person name="Liu H."/>
            <person name="Zhao H."/>
            <person name="Xu D."/>
            <person name="Zhang Y."/>
        </authorList>
    </citation>
    <scope>NUCLEOTIDE SEQUENCE [LARGE SCALE GENOMIC DNA]</scope>
    <source>
        <strain evidence="2">cv. Punajuju</strain>
    </source>
</reference>
<evidence type="ECO:0000313" key="2">
    <source>
        <dbReference type="Proteomes" id="UP001055811"/>
    </source>
</evidence>
<name>A0ACB9G8Z3_CICIN</name>
<dbReference type="EMBL" id="CM042010">
    <property type="protein sequence ID" value="KAI3780069.1"/>
    <property type="molecule type" value="Genomic_DNA"/>
</dbReference>